<dbReference type="Gene3D" id="3.90.1170.50">
    <property type="entry name" value="Aldehyde oxidase/xanthine dehydrogenase, a/b hammerhead"/>
    <property type="match status" value="1"/>
</dbReference>
<feature type="domain" description="Aldehyde oxidase/xanthine dehydrogenase a/b hammerhead" evidence="1">
    <location>
        <begin position="22"/>
        <end position="130"/>
    </location>
</feature>
<organism evidence="2 3">
    <name type="scientific">Candidatus Acidiferrum panamense</name>
    <dbReference type="NCBI Taxonomy" id="2741543"/>
    <lineage>
        <taxon>Bacteria</taxon>
        <taxon>Pseudomonadati</taxon>
        <taxon>Acidobacteriota</taxon>
        <taxon>Terriglobia</taxon>
        <taxon>Candidatus Acidiferrales</taxon>
        <taxon>Candidatus Acidiferrum</taxon>
    </lineage>
</organism>
<dbReference type="EMBL" id="JACDQQ010001096">
    <property type="protein sequence ID" value="MBA0085565.1"/>
    <property type="molecule type" value="Genomic_DNA"/>
</dbReference>
<sequence>MDGVASPFRTPVVALDGPDKVTGAARYTFDVSVPGMLHAKVLRSPYPHAGILSIDTMRAEALPGVVAAVTGADAARLPDPYYGVAIRDQPVVAIDKVRYVGDVVAAVAAIDEETAYRALALIDVQYEKLPAVMTIEAALADGAPVLFDTPVAGEPVKLGGGLISLKEPRPNVLCEFGYTHGDADAVLARSDHVFEDCFHFSRINHFHLEPHVNIARVTGELIELWSCNQDPFVLRSDIARIFGRPANNIRIHASYVGGGFGGKSFCKMEPLVVLLAMKAGRPVRLCLSLDESLLTLTKHAGILVLKTGVTKDGRLTARKSEIQLDGGAYSDASALTVVKTGYRITGPYRWDAVATRAYAVRTNTVPAGSFRGFGGTQASFASESQIDMIARRLGIDPYDFRCKNLLALGEPFRPGDSGIDSDLAK</sequence>
<proteinExistence type="predicted"/>
<dbReference type="SUPFAM" id="SSF56003">
    <property type="entry name" value="Molybdenum cofactor-binding domain"/>
    <property type="match status" value="1"/>
</dbReference>
<dbReference type="AlphaFoldDB" id="A0A7V8NQG0"/>
<dbReference type="GO" id="GO:0005506">
    <property type="term" value="F:iron ion binding"/>
    <property type="evidence" value="ECO:0007669"/>
    <property type="project" value="InterPro"/>
</dbReference>
<protein>
    <submittedName>
        <fullName evidence="2">Molybdopterin-dependent oxidoreductase</fullName>
    </submittedName>
</protein>
<accession>A0A7V8NQG0</accession>
<dbReference type="Pfam" id="PF01315">
    <property type="entry name" value="Ald_Xan_dh_C"/>
    <property type="match status" value="1"/>
</dbReference>
<dbReference type="InterPro" id="IPR016208">
    <property type="entry name" value="Ald_Oxase/xanthine_DH-like"/>
</dbReference>
<dbReference type="InterPro" id="IPR000674">
    <property type="entry name" value="Ald_Oxase/Xan_DH_a/b"/>
</dbReference>
<dbReference type="PANTHER" id="PTHR11908">
    <property type="entry name" value="XANTHINE DEHYDROGENASE"/>
    <property type="match status" value="1"/>
</dbReference>
<dbReference type="InterPro" id="IPR037165">
    <property type="entry name" value="AldOxase/xan_DH_Mopterin-bd_sf"/>
</dbReference>
<name>A0A7V8NQG0_9BACT</name>
<evidence type="ECO:0000313" key="3">
    <source>
        <dbReference type="Proteomes" id="UP000567293"/>
    </source>
</evidence>
<dbReference type="InterPro" id="IPR008274">
    <property type="entry name" value="AldOxase/xan_DH_MoCoBD1"/>
</dbReference>
<comment type="caution">
    <text evidence="2">The sequence shown here is derived from an EMBL/GenBank/DDBJ whole genome shotgun (WGS) entry which is preliminary data.</text>
</comment>
<dbReference type="GO" id="GO:0016491">
    <property type="term" value="F:oxidoreductase activity"/>
    <property type="evidence" value="ECO:0007669"/>
    <property type="project" value="InterPro"/>
</dbReference>
<dbReference type="SMART" id="SM01008">
    <property type="entry name" value="Ald_Xan_dh_C"/>
    <property type="match status" value="1"/>
</dbReference>
<feature type="non-terminal residue" evidence="2">
    <location>
        <position position="425"/>
    </location>
</feature>
<dbReference type="Pfam" id="PF02738">
    <property type="entry name" value="MoCoBD_1"/>
    <property type="match status" value="1"/>
</dbReference>
<reference evidence="2" key="1">
    <citation type="submission" date="2020-06" db="EMBL/GenBank/DDBJ databases">
        <title>Legume-microbial interactions unlock mineral nutrients during tropical forest succession.</title>
        <authorList>
            <person name="Epihov D.Z."/>
        </authorList>
    </citation>
    <scope>NUCLEOTIDE SEQUENCE [LARGE SCALE GENOMIC DNA]</scope>
    <source>
        <strain evidence="2">Pan2503</strain>
    </source>
</reference>
<dbReference type="Gene3D" id="3.30.365.10">
    <property type="entry name" value="Aldehyde oxidase/xanthine dehydrogenase, molybdopterin binding domain"/>
    <property type="match status" value="3"/>
</dbReference>
<dbReference type="Proteomes" id="UP000567293">
    <property type="component" value="Unassembled WGS sequence"/>
</dbReference>
<evidence type="ECO:0000259" key="1">
    <source>
        <dbReference type="SMART" id="SM01008"/>
    </source>
</evidence>
<evidence type="ECO:0000313" key="2">
    <source>
        <dbReference type="EMBL" id="MBA0085565.1"/>
    </source>
</evidence>
<keyword evidence="3" id="KW-1185">Reference proteome</keyword>
<gene>
    <name evidence="2" type="ORF">HRJ53_11265</name>
</gene>
<dbReference type="PANTHER" id="PTHR11908:SF157">
    <property type="entry name" value="XANTHINE DEHYDROGENASE SUBUNIT D-RELATED"/>
    <property type="match status" value="1"/>
</dbReference>
<dbReference type="SUPFAM" id="SSF54665">
    <property type="entry name" value="CO dehydrogenase molybdoprotein N-domain-like"/>
    <property type="match status" value="1"/>
</dbReference>
<dbReference type="InterPro" id="IPR036856">
    <property type="entry name" value="Ald_Oxase/Xan_DH_a/b_sf"/>
</dbReference>